<dbReference type="Proteomes" id="UP000774000">
    <property type="component" value="Unassembled WGS sequence"/>
</dbReference>
<dbReference type="InterPro" id="IPR004843">
    <property type="entry name" value="Calcineurin-like_PHP"/>
</dbReference>
<sequence length="323" mass="36659">MKLLVVNDTHIRGTTPSRRVDNFKETLLDKLKEVQQIAEKEEADMVLHSGDLFDRPDTAPSIVSEFVKLLRDFSMPIYIVAGNHDLYGHNPETLPRTMLGLLVASGIVNLIGENGIIREKDNIKLQLTGRSFDYTLDNKNTTAYEVEKREDVDYALHLVHGMLLDKPVFEDGYTLIEDIETEADITITGHYHLGYGIKEFNNSYFLNPGSIVRISADLKEIARMPQVALIDLKDEINIELMTLDSAQQGEEVLDRSELEKQKFREKKLADFNQQISAAGEFKHFKIDDILDEVANNQNISQDVKEEALSRISQAQERLGGQNQ</sequence>
<evidence type="ECO:0000313" key="2">
    <source>
        <dbReference type="EMBL" id="MBM7556026.1"/>
    </source>
</evidence>
<dbReference type="EMBL" id="JAFBDQ010000003">
    <property type="protein sequence ID" value="MBM7556026.1"/>
    <property type="molecule type" value="Genomic_DNA"/>
</dbReference>
<keyword evidence="3" id="KW-1185">Reference proteome</keyword>
<dbReference type="InterPro" id="IPR029052">
    <property type="entry name" value="Metallo-depent_PP-like"/>
</dbReference>
<accession>A0A939BRI1</accession>
<dbReference type="SUPFAM" id="SSF56300">
    <property type="entry name" value="Metallo-dependent phosphatases"/>
    <property type="match status" value="1"/>
</dbReference>
<keyword evidence="2" id="KW-0269">Exonuclease</keyword>
<feature type="domain" description="Calcineurin-like phosphoesterase" evidence="1">
    <location>
        <begin position="1"/>
        <end position="192"/>
    </location>
</feature>
<evidence type="ECO:0000259" key="1">
    <source>
        <dbReference type="Pfam" id="PF00149"/>
    </source>
</evidence>
<dbReference type="RefSeq" id="WP_204700728.1">
    <property type="nucleotide sequence ID" value="NZ_JAFBDQ010000003.1"/>
</dbReference>
<organism evidence="2 3">
    <name type="scientific">Halanaerobacter jeridensis</name>
    <dbReference type="NCBI Taxonomy" id="706427"/>
    <lineage>
        <taxon>Bacteria</taxon>
        <taxon>Bacillati</taxon>
        <taxon>Bacillota</taxon>
        <taxon>Clostridia</taxon>
        <taxon>Halanaerobiales</taxon>
        <taxon>Halobacteroidaceae</taxon>
        <taxon>Halanaerobacter</taxon>
    </lineage>
</organism>
<comment type="caution">
    <text evidence="2">The sequence shown here is derived from an EMBL/GenBank/DDBJ whole genome shotgun (WGS) entry which is preliminary data.</text>
</comment>
<proteinExistence type="predicted"/>
<dbReference type="Pfam" id="PF00149">
    <property type="entry name" value="Metallophos"/>
    <property type="match status" value="1"/>
</dbReference>
<gene>
    <name evidence="2" type="ORF">JOC47_000860</name>
</gene>
<dbReference type="AlphaFoldDB" id="A0A939BRI1"/>
<dbReference type="InterPro" id="IPR050535">
    <property type="entry name" value="DNA_Repair-Maintenance_Comp"/>
</dbReference>
<protein>
    <submittedName>
        <fullName evidence="2">DNA repair exonuclease SbcCD nuclease subunit</fullName>
    </submittedName>
</protein>
<dbReference type="PANTHER" id="PTHR30337:SF0">
    <property type="entry name" value="NUCLEASE SBCCD SUBUNIT D"/>
    <property type="match status" value="1"/>
</dbReference>
<dbReference type="Gene3D" id="3.60.21.10">
    <property type="match status" value="1"/>
</dbReference>
<dbReference type="GO" id="GO:0004527">
    <property type="term" value="F:exonuclease activity"/>
    <property type="evidence" value="ECO:0007669"/>
    <property type="project" value="UniProtKB-KW"/>
</dbReference>
<name>A0A939BRI1_9FIRM</name>
<keyword evidence="2" id="KW-0540">Nuclease</keyword>
<evidence type="ECO:0000313" key="3">
    <source>
        <dbReference type="Proteomes" id="UP000774000"/>
    </source>
</evidence>
<reference evidence="2" key="1">
    <citation type="submission" date="2021-01" db="EMBL/GenBank/DDBJ databases">
        <title>Genomic Encyclopedia of Type Strains, Phase IV (KMG-IV): sequencing the most valuable type-strain genomes for metagenomic binning, comparative biology and taxonomic classification.</title>
        <authorList>
            <person name="Goeker M."/>
        </authorList>
    </citation>
    <scope>NUCLEOTIDE SEQUENCE</scope>
    <source>
        <strain evidence="2">DSM 23230</strain>
    </source>
</reference>
<dbReference type="PANTHER" id="PTHR30337">
    <property type="entry name" value="COMPONENT OF ATP-DEPENDENT DSDNA EXONUCLEASE"/>
    <property type="match status" value="1"/>
</dbReference>
<keyword evidence="2" id="KW-0378">Hydrolase</keyword>